<dbReference type="Proteomes" id="UP000276133">
    <property type="component" value="Unassembled WGS sequence"/>
</dbReference>
<sequence length="84" mass="9832">MNPTLLRRMLKTPMGIHKLLIQNIIPLLYYFSELKFCAINLNFLKIKNTVIRTFFKSTAQTFEIINNPTLFVTKVEINLIFVIA</sequence>
<comment type="caution">
    <text evidence="1">The sequence shown here is derived from an EMBL/GenBank/DDBJ whole genome shotgun (WGS) entry which is preliminary data.</text>
</comment>
<reference evidence="1 2" key="1">
    <citation type="journal article" date="2018" name="Sci. Rep.">
        <title>Genomic signatures of local adaptation to the degree of environmental predictability in rotifers.</title>
        <authorList>
            <person name="Franch-Gras L."/>
            <person name="Hahn C."/>
            <person name="Garcia-Roger E.M."/>
            <person name="Carmona M.J."/>
            <person name="Serra M."/>
            <person name="Gomez A."/>
        </authorList>
    </citation>
    <scope>NUCLEOTIDE SEQUENCE [LARGE SCALE GENOMIC DNA]</scope>
    <source>
        <strain evidence="1">HYR1</strain>
    </source>
</reference>
<proteinExistence type="predicted"/>
<dbReference type="AlphaFoldDB" id="A0A3M7QE31"/>
<evidence type="ECO:0008006" key="3">
    <source>
        <dbReference type="Google" id="ProtNLM"/>
    </source>
</evidence>
<organism evidence="1 2">
    <name type="scientific">Brachionus plicatilis</name>
    <name type="common">Marine rotifer</name>
    <name type="synonym">Brachionus muelleri</name>
    <dbReference type="NCBI Taxonomy" id="10195"/>
    <lineage>
        <taxon>Eukaryota</taxon>
        <taxon>Metazoa</taxon>
        <taxon>Spiralia</taxon>
        <taxon>Gnathifera</taxon>
        <taxon>Rotifera</taxon>
        <taxon>Eurotatoria</taxon>
        <taxon>Monogononta</taxon>
        <taxon>Pseudotrocha</taxon>
        <taxon>Ploima</taxon>
        <taxon>Brachionidae</taxon>
        <taxon>Brachionus</taxon>
    </lineage>
</organism>
<name>A0A3M7QE31_BRAPC</name>
<gene>
    <name evidence="1" type="ORF">BpHYR1_049613</name>
</gene>
<accession>A0A3M7QE31</accession>
<dbReference type="EMBL" id="REGN01006465">
    <property type="protein sequence ID" value="RNA09454.1"/>
    <property type="molecule type" value="Genomic_DNA"/>
</dbReference>
<keyword evidence="2" id="KW-1185">Reference proteome</keyword>
<evidence type="ECO:0000313" key="2">
    <source>
        <dbReference type="Proteomes" id="UP000276133"/>
    </source>
</evidence>
<evidence type="ECO:0000313" key="1">
    <source>
        <dbReference type="EMBL" id="RNA09454.1"/>
    </source>
</evidence>
<protein>
    <recommendedName>
        <fullName evidence="3">RNA-directed DNA polymerase from mobile element jockey-like</fullName>
    </recommendedName>
</protein>